<reference evidence="1" key="1">
    <citation type="submission" date="2023-04" db="EMBL/GenBank/DDBJ databases">
        <title>Black Yeasts Isolated from many extreme environments.</title>
        <authorList>
            <person name="Coleine C."/>
            <person name="Stajich J.E."/>
            <person name="Selbmann L."/>
        </authorList>
    </citation>
    <scope>NUCLEOTIDE SEQUENCE</scope>
    <source>
        <strain evidence="1">CCFEE 5312</strain>
    </source>
</reference>
<sequence length="442" mass="50103">MTSTTTAQPTVDTASSPSTELFHSQTALTQQLSAAPCYILEIPPELRQLLYEWLMAGSADRIQEKEAWPREFTPVITLSRTCKLLWQEEPTLQTLSSLTMHGAEGMITLDGRVVIDYPRSRRDRPAPRLDGIRNLMVNIRVDMQAFWQTQNSLYSFVGLLSTTNLKHLGISFVNHRNIQTLDGTLGSNLRRHVQRHVTGSHSFYDTYHVMAFLVDPFRTIRNFTGSNARDKLLASIQKRVQAELPEKNRKDGEVWEQFCANSKALMRSNAPVSLPSEVGRYLELLDILLTELWEVRKYGFPVPFAEIADVEDEFVDAQIRGDVRVFRQHHSTLALAITKCADEYLTTRNSFEVTDDELERLSDWENYGDGDDGFANQQYPGDEEVDDDTILYRAVKRAVLNALRLLPQLAEALLDMSEDTSGFGYAVYDNMVRGATAESPLA</sequence>
<proteinExistence type="predicted"/>
<evidence type="ECO:0000313" key="1">
    <source>
        <dbReference type="EMBL" id="KAK3057789.1"/>
    </source>
</evidence>
<gene>
    <name evidence="1" type="ORF">LTR09_000864</name>
</gene>
<dbReference type="EMBL" id="JAWDJX010000002">
    <property type="protein sequence ID" value="KAK3057789.1"/>
    <property type="molecule type" value="Genomic_DNA"/>
</dbReference>
<keyword evidence="2" id="KW-1185">Reference proteome</keyword>
<dbReference type="AlphaFoldDB" id="A0AAJ0GHR1"/>
<accession>A0AAJ0GHR1</accession>
<organism evidence="1 2">
    <name type="scientific">Extremus antarcticus</name>
    <dbReference type="NCBI Taxonomy" id="702011"/>
    <lineage>
        <taxon>Eukaryota</taxon>
        <taxon>Fungi</taxon>
        <taxon>Dikarya</taxon>
        <taxon>Ascomycota</taxon>
        <taxon>Pezizomycotina</taxon>
        <taxon>Dothideomycetes</taxon>
        <taxon>Dothideomycetidae</taxon>
        <taxon>Mycosphaerellales</taxon>
        <taxon>Extremaceae</taxon>
        <taxon>Extremus</taxon>
    </lineage>
</organism>
<name>A0AAJ0GHR1_9PEZI</name>
<evidence type="ECO:0000313" key="2">
    <source>
        <dbReference type="Proteomes" id="UP001271007"/>
    </source>
</evidence>
<protein>
    <submittedName>
        <fullName evidence="1">Uncharacterized protein</fullName>
    </submittedName>
</protein>
<comment type="caution">
    <text evidence="1">The sequence shown here is derived from an EMBL/GenBank/DDBJ whole genome shotgun (WGS) entry which is preliminary data.</text>
</comment>
<dbReference type="Proteomes" id="UP001271007">
    <property type="component" value="Unassembled WGS sequence"/>
</dbReference>